<evidence type="ECO:0000313" key="6">
    <source>
        <dbReference type="Proteomes" id="UP000653305"/>
    </source>
</evidence>
<proteinExistence type="predicted"/>
<dbReference type="AlphaFoldDB" id="A0A830BCI4"/>
<dbReference type="InterPro" id="IPR033872">
    <property type="entry name" value="nsLTP2"/>
</dbReference>
<organism evidence="5 6">
    <name type="scientific">Phtheirospermum japonicum</name>
    <dbReference type="NCBI Taxonomy" id="374723"/>
    <lineage>
        <taxon>Eukaryota</taxon>
        <taxon>Viridiplantae</taxon>
        <taxon>Streptophyta</taxon>
        <taxon>Embryophyta</taxon>
        <taxon>Tracheophyta</taxon>
        <taxon>Spermatophyta</taxon>
        <taxon>Magnoliopsida</taxon>
        <taxon>eudicotyledons</taxon>
        <taxon>Gunneridae</taxon>
        <taxon>Pentapetalae</taxon>
        <taxon>asterids</taxon>
        <taxon>lamiids</taxon>
        <taxon>Lamiales</taxon>
        <taxon>Orobanchaceae</taxon>
        <taxon>Orobanchaceae incertae sedis</taxon>
        <taxon>Phtheirospermum</taxon>
    </lineage>
</organism>
<accession>A0A830BCI4</accession>
<dbReference type="Proteomes" id="UP000653305">
    <property type="component" value="Unassembled WGS sequence"/>
</dbReference>
<gene>
    <name evidence="5" type="ORF">PHJA_000676700</name>
</gene>
<keyword evidence="2" id="KW-0446">Lipid-binding</keyword>
<evidence type="ECO:0000256" key="1">
    <source>
        <dbReference type="ARBA" id="ARBA00022448"/>
    </source>
</evidence>
<evidence type="ECO:0000259" key="4">
    <source>
        <dbReference type="SMART" id="SM00499"/>
    </source>
</evidence>
<keyword evidence="1" id="KW-0813">Transport</keyword>
<dbReference type="GO" id="GO:0008289">
    <property type="term" value="F:lipid binding"/>
    <property type="evidence" value="ECO:0007669"/>
    <property type="project" value="UniProtKB-KW"/>
</dbReference>
<dbReference type="OrthoDB" id="665742at2759"/>
<dbReference type="SMART" id="SM00499">
    <property type="entry name" value="AAI"/>
    <property type="match status" value="1"/>
</dbReference>
<dbReference type="InterPro" id="IPR016140">
    <property type="entry name" value="Bifunc_inhib/LTP/seed_store"/>
</dbReference>
<dbReference type="PANTHER" id="PTHR33214:SF69">
    <property type="entry name" value="BIFUNCTIONAL INHIBITOR_LIPID-TRANSFER PROTEIN_SEED STORAGE 2S ALBUMIN SUPERFAMILY PROTEIN"/>
    <property type="match status" value="1"/>
</dbReference>
<protein>
    <submittedName>
        <fullName evidence="5">Probable non-specific lipid-transfer protein akcs9</fullName>
    </submittedName>
</protein>
<evidence type="ECO:0000256" key="3">
    <source>
        <dbReference type="SAM" id="SignalP"/>
    </source>
</evidence>
<dbReference type="SUPFAM" id="SSF47699">
    <property type="entry name" value="Bifunctional inhibitor/lipid-transfer protein/seed storage 2S albumin"/>
    <property type="match status" value="1"/>
</dbReference>
<comment type="caution">
    <text evidence="5">The sequence shown here is derived from an EMBL/GenBank/DDBJ whole genome shotgun (WGS) entry which is preliminary data.</text>
</comment>
<dbReference type="PANTHER" id="PTHR33214">
    <property type="entry name" value="BIFUNCTIONAL INHIBITOR/LIPID-TRANSFER PROTEIN/SEED STORAGE 2S ALBUMIN SUPERFAMILY PROTEIN"/>
    <property type="match status" value="1"/>
</dbReference>
<feature type="signal peptide" evidence="3">
    <location>
        <begin position="1"/>
        <end position="31"/>
    </location>
</feature>
<dbReference type="CDD" id="cd01959">
    <property type="entry name" value="nsLTP2"/>
    <property type="match status" value="1"/>
</dbReference>
<feature type="domain" description="Bifunctional inhibitor/plant lipid transfer protein/seed storage helical" evidence="4">
    <location>
        <begin position="34"/>
        <end position="99"/>
    </location>
</feature>
<evidence type="ECO:0000256" key="2">
    <source>
        <dbReference type="ARBA" id="ARBA00023121"/>
    </source>
</evidence>
<dbReference type="Pfam" id="PF00234">
    <property type="entry name" value="Tryp_alpha_amyl"/>
    <property type="match status" value="1"/>
</dbReference>
<keyword evidence="6" id="KW-1185">Reference proteome</keyword>
<dbReference type="GO" id="GO:0006869">
    <property type="term" value="P:lipid transport"/>
    <property type="evidence" value="ECO:0007669"/>
    <property type="project" value="InterPro"/>
</dbReference>
<dbReference type="EMBL" id="BMAC01000103">
    <property type="protein sequence ID" value="GFP85330.1"/>
    <property type="molecule type" value="Genomic_DNA"/>
</dbReference>
<dbReference type="Gene3D" id="1.10.110.10">
    <property type="entry name" value="Plant lipid-transfer and hydrophobic proteins"/>
    <property type="match status" value="1"/>
</dbReference>
<feature type="chain" id="PRO_5032333880" evidence="3">
    <location>
        <begin position="32"/>
        <end position="99"/>
    </location>
</feature>
<sequence length="99" mass="10158">MTNKGSSVSVAAWCLVAVVVLLVAEVQETGAVTCNPTELSPCLGAITGSGVPSAECCNKLREQVPCFCGYIRNPALKPYIDSPNAKRVAAACGVSIPSC</sequence>
<name>A0A830BCI4_9LAMI</name>
<evidence type="ECO:0000313" key="5">
    <source>
        <dbReference type="EMBL" id="GFP85330.1"/>
    </source>
</evidence>
<dbReference type="InterPro" id="IPR036312">
    <property type="entry name" value="Bifun_inhib/LTP/seed_sf"/>
</dbReference>
<keyword evidence="3" id="KW-0732">Signal</keyword>
<reference evidence="5" key="1">
    <citation type="submission" date="2020-07" db="EMBL/GenBank/DDBJ databases">
        <title>Ethylene signaling mediates host invasion by parasitic plants.</title>
        <authorList>
            <person name="Yoshida S."/>
        </authorList>
    </citation>
    <scope>NUCLEOTIDE SEQUENCE</scope>
    <source>
        <strain evidence="5">Okayama</strain>
    </source>
</reference>